<evidence type="ECO:0000259" key="2">
    <source>
        <dbReference type="Pfam" id="PF12728"/>
    </source>
</evidence>
<proteinExistence type="predicted"/>
<evidence type="ECO:0000256" key="1">
    <source>
        <dbReference type="SAM" id="Coils"/>
    </source>
</evidence>
<feature type="coiled-coil region" evidence="1">
    <location>
        <begin position="29"/>
        <end position="56"/>
    </location>
</feature>
<dbReference type="AlphaFoldDB" id="A0A5J4P5J9"/>
<protein>
    <recommendedName>
        <fullName evidence="2">Helix-turn-helix domain-containing protein</fullName>
    </recommendedName>
</protein>
<gene>
    <name evidence="3" type="ORF">EZS27_044457</name>
</gene>
<dbReference type="InterPro" id="IPR009061">
    <property type="entry name" value="DNA-bd_dom_put_sf"/>
</dbReference>
<dbReference type="InterPro" id="IPR041657">
    <property type="entry name" value="HTH_17"/>
</dbReference>
<comment type="caution">
    <text evidence="3">The sequence shown here is derived from an EMBL/GenBank/DDBJ whole genome shotgun (WGS) entry which is preliminary data.</text>
</comment>
<name>A0A5J4P5J9_9ZZZZ</name>
<reference evidence="3" key="1">
    <citation type="submission" date="2019-03" db="EMBL/GenBank/DDBJ databases">
        <title>Single cell metagenomics reveals metabolic interactions within the superorganism composed of flagellate Streblomastix strix and complex community of Bacteroidetes bacteria on its surface.</title>
        <authorList>
            <person name="Treitli S.C."/>
            <person name="Kolisko M."/>
            <person name="Husnik F."/>
            <person name="Keeling P."/>
            <person name="Hampl V."/>
        </authorList>
    </citation>
    <scope>NUCLEOTIDE SEQUENCE</scope>
    <source>
        <strain evidence="3">STM</strain>
    </source>
</reference>
<organism evidence="3">
    <name type="scientific">termite gut metagenome</name>
    <dbReference type="NCBI Taxonomy" id="433724"/>
    <lineage>
        <taxon>unclassified sequences</taxon>
        <taxon>metagenomes</taxon>
        <taxon>organismal metagenomes</taxon>
    </lineage>
</organism>
<sequence length="104" mass="12196">MKNLLSIIQDEKASIKLEVSGEDLLEFSNELINRAKSELSKEVAEARKEKYLTKEEVKEICGVCDATLWHWNKKNYLKTIKIGNKVRYRMSDIRRILEVNNVVR</sequence>
<evidence type="ECO:0000313" key="3">
    <source>
        <dbReference type="EMBL" id="KAA6303901.1"/>
    </source>
</evidence>
<dbReference type="SUPFAM" id="SSF46955">
    <property type="entry name" value="Putative DNA-binding domain"/>
    <property type="match status" value="1"/>
</dbReference>
<dbReference type="EMBL" id="SNRY01011959">
    <property type="protein sequence ID" value="KAA6303901.1"/>
    <property type="molecule type" value="Genomic_DNA"/>
</dbReference>
<accession>A0A5J4P5J9</accession>
<keyword evidence="1" id="KW-0175">Coiled coil</keyword>
<dbReference type="Pfam" id="PF12728">
    <property type="entry name" value="HTH_17"/>
    <property type="match status" value="1"/>
</dbReference>
<feature type="domain" description="Helix-turn-helix" evidence="2">
    <location>
        <begin position="51"/>
        <end position="98"/>
    </location>
</feature>